<dbReference type="PANTHER" id="PTHR43464:SF19">
    <property type="entry name" value="UBIQUINONE BIOSYNTHESIS O-METHYLTRANSFERASE, MITOCHONDRIAL"/>
    <property type="match status" value="1"/>
</dbReference>
<proteinExistence type="predicted"/>
<comment type="caution">
    <text evidence="5">The sequence shown here is derived from an EMBL/GenBank/DDBJ whole genome shotgun (WGS) entry which is preliminary data.</text>
</comment>
<feature type="domain" description="Methyltransferase" evidence="4">
    <location>
        <begin position="46"/>
        <end position="141"/>
    </location>
</feature>
<dbReference type="InterPro" id="IPR029063">
    <property type="entry name" value="SAM-dependent_MTases_sf"/>
</dbReference>
<dbReference type="GO" id="GO:0032259">
    <property type="term" value="P:methylation"/>
    <property type="evidence" value="ECO:0007669"/>
    <property type="project" value="UniProtKB-KW"/>
</dbReference>
<dbReference type="RefSeq" id="WP_340344563.1">
    <property type="nucleotide sequence ID" value="NZ_JBBKZT010000010.1"/>
</dbReference>
<evidence type="ECO:0000259" key="4">
    <source>
        <dbReference type="Pfam" id="PF13649"/>
    </source>
</evidence>
<dbReference type="SUPFAM" id="SSF53335">
    <property type="entry name" value="S-adenosyl-L-methionine-dependent methyltransferases"/>
    <property type="match status" value="1"/>
</dbReference>
<evidence type="ECO:0000313" key="5">
    <source>
        <dbReference type="EMBL" id="MEJ8849437.1"/>
    </source>
</evidence>
<dbReference type="Proteomes" id="UP001385892">
    <property type="component" value="Unassembled WGS sequence"/>
</dbReference>
<dbReference type="GO" id="GO:0008168">
    <property type="term" value="F:methyltransferase activity"/>
    <property type="evidence" value="ECO:0007669"/>
    <property type="project" value="UniProtKB-KW"/>
</dbReference>
<sequence>MTSRPPASNAGYGAEAATLAVRYESIAFEDVHRDVLHLFPARAADVLDVGAGTGRDAAALARRGHRVVAIEPTAELRAEGLRLHGAWPIEWVDDALPSLARLRQADRRFALILVTAVWMHLDEPERRAGMAALSGLLADGGQLVMSLRHGPVPQGRRMFDVSAAETVGLAGQLGLQCNHRGERTDTQGRPDVRWSVVGFIRPPGAS</sequence>
<keyword evidence="2 5" id="KW-0808">Transferase</keyword>
<dbReference type="Gene3D" id="3.40.50.150">
    <property type="entry name" value="Vaccinia Virus protein VP39"/>
    <property type="match status" value="1"/>
</dbReference>
<dbReference type="EMBL" id="JBBKZT010000010">
    <property type="protein sequence ID" value="MEJ8849437.1"/>
    <property type="molecule type" value="Genomic_DNA"/>
</dbReference>
<organism evidence="5 6">
    <name type="scientific">Variovorax rhizosphaerae</name>
    <dbReference type="NCBI Taxonomy" id="1836200"/>
    <lineage>
        <taxon>Bacteria</taxon>
        <taxon>Pseudomonadati</taxon>
        <taxon>Pseudomonadota</taxon>
        <taxon>Betaproteobacteria</taxon>
        <taxon>Burkholderiales</taxon>
        <taxon>Comamonadaceae</taxon>
        <taxon>Variovorax</taxon>
    </lineage>
</organism>
<dbReference type="CDD" id="cd02440">
    <property type="entry name" value="AdoMet_MTases"/>
    <property type="match status" value="1"/>
</dbReference>
<accession>A0ABU8WPH0</accession>
<dbReference type="InterPro" id="IPR041698">
    <property type="entry name" value="Methyltransf_25"/>
</dbReference>
<protein>
    <submittedName>
        <fullName evidence="5">Class I SAM-dependent methyltransferase</fullName>
        <ecNumber evidence="5">2.1.-.-</ecNumber>
    </submittedName>
</protein>
<evidence type="ECO:0000313" key="6">
    <source>
        <dbReference type="Proteomes" id="UP001385892"/>
    </source>
</evidence>
<keyword evidence="6" id="KW-1185">Reference proteome</keyword>
<dbReference type="Pfam" id="PF13649">
    <property type="entry name" value="Methyltransf_25"/>
    <property type="match status" value="1"/>
</dbReference>
<keyword evidence="1 5" id="KW-0489">Methyltransferase</keyword>
<keyword evidence="3" id="KW-0949">S-adenosyl-L-methionine</keyword>
<name>A0ABU8WPH0_9BURK</name>
<reference evidence="5 6" key="1">
    <citation type="submission" date="2024-03" db="EMBL/GenBank/DDBJ databases">
        <title>Novel species of the genus Variovorax.</title>
        <authorList>
            <person name="Liu Q."/>
            <person name="Xin Y.-H."/>
        </authorList>
    </citation>
    <scope>NUCLEOTIDE SEQUENCE [LARGE SCALE GENOMIC DNA]</scope>
    <source>
        <strain evidence="5 6">KACC 18900</strain>
    </source>
</reference>
<dbReference type="PANTHER" id="PTHR43464">
    <property type="entry name" value="METHYLTRANSFERASE"/>
    <property type="match status" value="1"/>
</dbReference>
<evidence type="ECO:0000256" key="3">
    <source>
        <dbReference type="ARBA" id="ARBA00022691"/>
    </source>
</evidence>
<evidence type="ECO:0000256" key="2">
    <source>
        <dbReference type="ARBA" id="ARBA00022679"/>
    </source>
</evidence>
<evidence type="ECO:0000256" key="1">
    <source>
        <dbReference type="ARBA" id="ARBA00022603"/>
    </source>
</evidence>
<dbReference type="EC" id="2.1.-.-" evidence="5"/>
<gene>
    <name evidence="5" type="ORF">WKW82_22485</name>
</gene>